<dbReference type="Proteomes" id="UP000827549">
    <property type="component" value="Chromosome 4"/>
</dbReference>
<evidence type="ECO:0000256" key="1">
    <source>
        <dbReference type="SAM" id="MobiDB-lite"/>
    </source>
</evidence>
<dbReference type="RefSeq" id="XP_062629036.1">
    <property type="nucleotide sequence ID" value="XM_062773052.1"/>
</dbReference>
<dbReference type="EMBL" id="CP086717">
    <property type="protein sequence ID" value="WOO83004.1"/>
    <property type="molecule type" value="Genomic_DNA"/>
</dbReference>
<name>A0AAF0YFR8_9TREE</name>
<dbReference type="AlphaFoldDB" id="A0AAF0YFR8"/>
<sequence>MNPAESKRWSEQKAAKVATSPPQANGNFFNFRRTSMDQATAAKSAWRRETPAQQQAAADALKQRRDSTGSSGSAKSS</sequence>
<dbReference type="GeneID" id="87809706"/>
<proteinExistence type="predicted"/>
<feature type="compositionally biased region" description="Basic and acidic residues" evidence="1">
    <location>
        <begin position="1"/>
        <end position="14"/>
    </location>
</feature>
<feature type="region of interest" description="Disordered" evidence="1">
    <location>
        <begin position="1"/>
        <end position="77"/>
    </location>
</feature>
<evidence type="ECO:0000313" key="3">
    <source>
        <dbReference type="Proteomes" id="UP000827549"/>
    </source>
</evidence>
<keyword evidence="3" id="KW-1185">Reference proteome</keyword>
<feature type="compositionally biased region" description="Polar residues" evidence="1">
    <location>
        <begin position="20"/>
        <end position="38"/>
    </location>
</feature>
<organism evidence="2 3">
    <name type="scientific">Vanrija pseudolonga</name>
    <dbReference type="NCBI Taxonomy" id="143232"/>
    <lineage>
        <taxon>Eukaryota</taxon>
        <taxon>Fungi</taxon>
        <taxon>Dikarya</taxon>
        <taxon>Basidiomycota</taxon>
        <taxon>Agaricomycotina</taxon>
        <taxon>Tremellomycetes</taxon>
        <taxon>Trichosporonales</taxon>
        <taxon>Trichosporonaceae</taxon>
        <taxon>Vanrija</taxon>
    </lineage>
</organism>
<evidence type="ECO:0000313" key="2">
    <source>
        <dbReference type="EMBL" id="WOO83004.1"/>
    </source>
</evidence>
<reference evidence="2" key="1">
    <citation type="submission" date="2023-10" db="EMBL/GenBank/DDBJ databases">
        <authorList>
            <person name="Noh H."/>
        </authorList>
    </citation>
    <scope>NUCLEOTIDE SEQUENCE</scope>
    <source>
        <strain evidence="2">DUCC4014</strain>
    </source>
</reference>
<gene>
    <name evidence="2" type="ORF">LOC62_04G006484</name>
</gene>
<accession>A0AAF0YFR8</accession>
<feature type="compositionally biased region" description="Low complexity" evidence="1">
    <location>
        <begin position="68"/>
        <end position="77"/>
    </location>
</feature>
<protein>
    <submittedName>
        <fullName evidence="2">Uncharacterized protein</fullName>
    </submittedName>
</protein>